<keyword evidence="2" id="KW-1185">Reference proteome</keyword>
<proteinExistence type="predicted"/>
<name>A0ACB8Q6K7_9AGAM</name>
<organism evidence="1 2">
    <name type="scientific">Vararia minispora EC-137</name>
    <dbReference type="NCBI Taxonomy" id="1314806"/>
    <lineage>
        <taxon>Eukaryota</taxon>
        <taxon>Fungi</taxon>
        <taxon>Dikarya</taxon>
        <taxon>Basidiomycota</taxon>
        <taxon>Agaricomycotina</taxon>
        <taxon>Agaricomycetes</taxon>
        <taxon>Russulales</taxon>
        <taxon>Lachnocladiaceae</taxon>
        <taxon>Vararia</taxon>
    </lineage>
</organism>
<dbReference type="Proteomes" id="UP000814128">
    <property type="component" value="Unassembled WGS sequence"/>
</dbReference>
<sequence>RLDSLHRGLKNYMDDKLCLAPLGDFKPKKILELGCVASCRAIEAATLFPDADVLATDISPLPDRPLPSNMKFMKMNILEPIPLEPASYDLIHARFTFVHLPDPLAALMRVVALLRPGGWLLIEDIAVNADVVGDVPGTRAAYTALIKLWENAGQEPRYAARLADTLRAEGLFAQVDAHHVPLPIHPLSDDPKIRGLGATIRTSFQRSFTYEPSPALVEAGYTSSMHALRKEEMEGVDAEARQWTYSVDMYIVSAQKA</sequence>
<protein>
    <submittedName>
        <fullName evidence="1">S-adenosyl-L-methionine-dependent methyltransferase</fullName>
    </submittedName>
</protein>
<feature type="non-terminal residue" evidence="1">
    <location>
        <position position="1"/>
    </location>
</feature>
<dbReference type="EMBL" id="MU273988">
    <property type="protein sequence ID" value="KAI0027130.1"/>
    <property type="molecule type" value="Genomic_DNA"/>
</dbReference>
<gene>
    <name evidence="1" type="ORF">K488DRAFT_62605</name>
</gene>
<comment type="caution">
    <text evidence="1">The sequence shown here is derived from an EMBL/GenBank/DDBJ whole genome shotgun (WGS) entry which is preliminary data.</text>
</comment>
<keyword evidence="1" id="KW-0808">Transferase</keyword>
<evidence type="ECO:0000313" key="1">
    <source>
        <dbReference type="EMBL" id="KAI0027130.1"/>
    </source>
</evidence>
<accession>A0ACB8Q6K7</accession>
<reference evidence="1" key="2">
    <citation type="journal article" date="2022" name="New Phytol.">
        <title>Evolutionary transition to the ectomycorrhizal habit in the genomes of a hyperdiverse lineage of mushroom-forming fungi.</title>
        <authorList>
            <person name="Looney B."/>
            <person name="Miyauchi S."/>
            <person name="Morin E."/>
            <person name="Drula E."/>
            <person name="Courty P.E."/>
            <person name="Kohler A."/>
            <person name="Kuo A."/>
            <person name="LaButti K."/>
            <person name="Pangilinan J."/>
            <person name="Lipzen A."/>
            <person name="Riley R."/>
            <person name="Andreopoulos W."/>
            <person name="He G."/>
            <person name="Johnson J."/>
            <person name="Nolan M."/>
            <person name="Tritt A."/>
            <person name="Barry K.W."/>
            <person name="Grigoriev I.V."/>
            <person name="Nagy L.G."/>
            <person name="Hibbett D."/>
            <person name="Henrissat B."/>
            <person name="Matheny P.B."/>
            <person name="Labbe J."/>
            <person name="Martin F.M."/>
        </authorList>
    </citation>
    <scope>NUCLEOTIDE SEQUENCE</scope>
    <source>
        <strain evidence="1">EC-137</strain>
    </source>
</reference>
<keyword evidence="1" id="KW-0489">Methyltransferase</keyword>
<evidence type="ECO:0000313" key="2">
    <source>
        <dbReference type="Proteomes" id="UP000814128"/>
    </source>
</evidence>
<reference evidence="1" key="1">
    <citation type="submission" date="2021-02" db="EMBL/GenBank/DDBJ databases">
        <authorList>
            <consortium name="DOE Joint Genome Institute"/>
            <person name="Ahrendt S."/>
            <person name="Looney B.P."/>
            <person name="Miyauchi S."/>
            <person name="Morin E."/>
            <person name="Drula E."/>
            <person name="Courty P.E."/>
            <person name="Chicoki N."/>
            <person name="Fauchery L."/>
            <person name="Kohler A."/>
            <person name="Kuo A."/>
            <person name="Labutti K."/>
            <person name="Pangilinan J."/>
            <person name="Lipzen A."/>
            <person name="Riley R."/>
            <person name="Andreopoulos W."/>
            <person name="He G."/>
            <person name="Johnson J."/>
            <person name="Barry K.W."/>
            <person name="Grigoriev I.V."/>
            <person name="Nagy L."/>
            <person name="Hibbett D."/>
            <person name="Henrissat B."/>
            <person name="Matheny P.B."/>
            <person name="Labbe J."/>
            <person name="Martin F."/>
        </authorList>
    </citation>
    <scope>NUCLEOTIDE SEQUENCE</scope>
    <source>
        <strain evidence="1">EC-137</strain>
    </source>
</reference>